<dbReference type="SUPFAM" id="SSF46955">
    <property type="entry name" value="Putative DNA-binding domain"/>
    <property type="match status" value="1"/>
</dbReference>
<keyword evidence="4" id="KW-0238">DNA-binding</keyword>
<dbReference type="GO" id="GO:0003677">
    <property type="term" value="F:DNA binding"/>
    <property type="evidence" value="ECO:0007669"/>
    <property type="project" value="UniProtKB-KW"/>
</dbReference>
<dbReference type="PANTHER" id="PTHR30204:SF94">
    <property type="entry name" value="HEAVY METAL-DEPENDENT TRANSCRIPTIONAL REGULATOR HI_0293-RELATED"/>
    <property type="match status" value="1"/>
</dbReference>
<dbReference type="SMART" id="SM00422">
    <property type="entry name" value="HTH_MERR"/>
    <property type="match status" value="1"/>
</dbReference>
<evidence type="ECO:0000256" key="5">
    <source>
        <dbReference type="ARBA" id="ARBA00023163"/>
    </source>
</evidence>
<dbReference type="GO" id="GO:0005737">
    <property type="term" value="C:cytoplasm"/>
    <property type="evidence" value="ECO:0007669"/>
    <property type="project" value="UniProtKB-SubCell"/>
</dbReference>
<comment type="caution">
    <text evidence="7">The sequence shown here is derived from an EMBL/GenBank/DDBJ whole genome shotgun (WGS) entry which is preliminary data.</text>
</comment>
<keyword evidence="3" id="KW-0805">Transcription regulation</keyword>
<evidence type="ECO:0000256" key="2">
    <source>
        <dbReference type="ARBA" id="ARBA00022490"/>
    </source>
</evidence>
<proteinExistence type="predicted"/>
<evidence type="ECO:0000259" key="6">
    <source>
        <dbReference type="PROSITE" id="PS50937"/>
    </source>
</evidence>
<feature type="domain" description="HTH merR-type" evidence="6">
    <location>
        <begin position="1"/>
        <end position="69"/>
    </location>
</feature>
<dbReference type="InterPro" id="IPR047057">
    <property type="entry name" value="MerR_fam"/>
</dbReference>
<comment type="subcellular location">
    <subcellularLocation>
        <location evidence="1">Cytoplasm</location>
    </subcellularLocation>
</comment>
<dbReference type="InterPro" id="IPR011789">
    <property type="entry name" value="CueR"/>
</dbReference>
<dbReference type="GO" id="GO:0003700">
    <property type="term" value="F:DNA-binding transcription factor activity"/>
    <property type="evidence" value="ECO:0007669"/>
    <property type="project" value="InterPro"/>
</dbReference>
<dbReference type="Pfam" id="PF00376">
    <property type="entry name" value="MerR"/>
    <property type="match status" value="1"/>
</dbReference>
<dbReference type="InterPro" id="IPR000551">
    <property type="entry name" value="MerR-type_HTH_dom"/>
</dbReference>
<sequence>MNISQASEASGVSQRMVRHYEKIGVIPAAARRESGYRDYSDGDVHRLRFIAHARDLGFPIEEIRSLLELWEDRGRSSADVKALALARAEDLGRKAEALERMKATLVDLAKRCHGDDRPDCPIISSLAEHR</sequence>
<keyword evidence="5" id="KW-0804">Transcription</keyword>
<dbReference type="PROSITE" id="PS00552">
    <property type="entry name" value="HTH_MERR_1"/>
    <property type="match status" value="1"/>
</dbReference>
<evidence type="ECO:0000256" key="1">
    <source>
        <dbReference type="ARBA" id="ARBA00004496"/>
    </source>
</evidence>
<dbReference type="CDD" id="cd01108">
    <property type="entry name" value="HTH_CueR"/>
    <property type="match status" value="1"/>
</dbReference>
<name>A0A4Y8ZR02_9SPHN</name>
<dbReference type="AlphaFoldDB" id="A0A4Y8ZR02"/>
<dbReference type="OrthoDB" id="9802944at2"/>
<dbReference type="RefSeq" id="WP_135086262.1">
    <property type="nucleotide sequence ID" value="NZ_SPDV01000016.1"/>
</dbReference>
<evidence type="ECO:0000313" key="7">
    <source>
        <dbReference type="EMBL" id="TFI58441.1"/>
    </source>
</evidence>
<dbReference type="NCBIfam" id="TIGR02044">
    <property type="entry name" value="CueR"/>
    <property type="match status" value="1"/>
</dbReference>
<dbReference type="InterPro" id="IPR009061">
    <property type="entry name" value="DNA-bd_dom_put_sf"/>
</dbReference>
<dbReference type="PRINTS" id="PR00040">
    <property type="entry name" value="HTHMERR"/>
</dbReference>
<dbReference type="Proteomes" id="UP000298213">
    <property type="component" value="Unassembled WGS sequence"/>
</dbReference>
<dbReference type="GO" id="GO:0045893">
    <property type="term" value="P:positive regulation of DNA-templated transcription"/>
    <property type="evidence" value="ECO:0007669"/>
    <property type="project" value="InterPro"/>
</dbReference>
<gene>
    <name evidence="7" type="primary">cueR</name>
    <name evidence="7" type="ORF">E2493_09920</name>
</gene>
<accession>A0A4Y8ZR02</accession>
<evidence type="ECO:0000256" key="4">
    <source>
        <dbReference type="ARBA" id="ARBA00023125"/>
    </source>
</evidence>
<dbReference type="PROSITE" id="PS50937">
    <property type="entry name" value="HTH_MERR_2"/>
    <property type="match status" value="1"/>
</dbReference>
<dbReference type="InterPro" id="IPR015358">
    <property type="entry name" value="Tscrpt_reg_MerR_DNA-bd"/>
</dbReference>
<keyword evidence="8" id="KW-1185">Reference proteome</keyword>
<dbReference type="Pfam" id="PF09278">
    <property type="entry name" value="MerR-DNA-bind"/>
    <property type="match status" value="1"/>
</dbReference>
<evidence type="ECO:0000313" key="8">
    <source>
        <dbReference type="Proteomes" id="UP000298213"/>
    </source>
</evidence>
<dbReference type="EMBL" id="SPDV01000016">
    <property type="protein sequence ID" value="TFI58441.1"/>
    <property type="molecule type" value="Genomic_DNA"/>
</dbReference>
<keyword evidence="2" id="KW-0963">Cytoplasm</keyword>
<dbReference type="Gene3D" id="1.10.1660.10">
    <property type="match status" value="1"/>
</dbReference>
<organism evidence="7 8">
    <name type="scientific">Sphingomonas parva</name>
    <dbReference type="NCBI Taxonomy" id="2555898"/>
    <lineage>
        <taxon>Bacteria</taxon>
        <taxon>Pseudomonadati</taxon>
        <taxon>Pseudomonadota</taxon>
        <taxon>Alphaproteobacteria</taxon>
        <taxon>Sphingomonadales</taxon>
        <taxon>Sphingomonadaceae</taxon>
        <taxon>Sphingomonas</taxon>
    </lineage>
</organism>
<evidence type="ECO:0000256" key="3">
    <source>
        <dbReference type="ARBA" id="ARBA00023015"/>
    </source>
</evidence>
<dbReference type="GO" id="GO:0005507">
    <property type="term" value="F:copper ion binding"/>
    <property type="evidence" value="ECO:0007669"/>
    <property type="project" value="InterPro"/>
</dbReference>
<dbReference type="PANTHER" id="PTHR30204">
    <property type="entry name" value="REDOX-CYCLING DRUG-SENSING TRANSCRIPTIONAL ACTIVATOR SOXR"/>
    <property type="match status" value="1"/>
</dbReference>
<protein>
    <submittedName>
        <fullName evidence="7">Cu(I)-responsive transcriptional regulator</fullName>
    </submittedName>
</protein>
<reference evidence="7 8" key="1">
    <citation type="submission" date="2019-03" db="EMBL/GenBank/DDBJ databases">
        <title>Genome sequence of Sphingomonas sp. 17J27-24.</title>
        <authorList>
            <person name="Kim M."/>
            <person name="Maeng S."/>
            <person name="Sathiyaraj S."/>
        </authorList>
    </citation>
    <scope>NUCLEOTIDE SEQUENCE [LARGE SCALE GENOMIC DNA]</scope>
    <source>
        <strain evidence="7 8">17J27-24</strain>
    </source>
</reference>